<dbReference type="Gene3D" id="2.160.20.80">
    <property type="entry name" value="E3 ubiquitin-protein ligase SopA"/>
    <property type="match status" value="1"/>
</dbReference>
<evidence type="ECO:0000313" key="1">
    <source>
        <dbReference type="EMBL" id="GEE03864.1"/>
    </source>
</evidence>
<protein>
    <recommendedName>
        <fullName evidence="3">Pentapeptide repeat protein</fullName>
    </recommendedName>
</protein>
<dbReference type="InterPro" id="IPR001646">
    <property type="entry name" value="5peptide_repeat"/>
</dbReference>
<dbReference type="Proteomes" id="UP000444960">
    <property type="component" value="Unassembled WGS sequence"/>
</dbReference>
<gene>
    <name evidence="1" type="ORF">nbrc107696_43100</name>
</gene>
<dbReference type="EMBL" id="BJOV01000005">
    <property type="protein sequence ID" value="GEE03864.1"/>
    <property type="molecule type" value="Genomic_DNA"/>
</dbReference>
<dbReference type="Pfam" id="PF00805">
    <property type="entry name" value="Pentapeptide"/>
    <property type="match status" value="1"/>
</dbReference>
<dbReference type="PANTHER" id="PTHR14136">
    <property type="entry name" value="BTB_POZ DOMAIN-CONTAINING PROTEIN KCTD9"/>
    <property type="match status" value="1"/>
</dbReference>
<name>A0A7I9VEW5_9ACTN</name>
<accession>A0A7I9VEW5</accession>
<dbReference type="PANTHER" id="PTHR14136:SF17">
    <property type="entry name" value="BTB_POZ DOMAIN-CONTAINING PROTEIN KCTD9"/>
    <property type="match status" value="1"/>
</dbReference>
<evidence type="ECO:0000313" key="2">
    <source>
        <dbReference type="Proteomes" id="UP000444960"/>
    </source>
</evidence>
<sequence length="313" mass="34483">MTRALELRDRWSADSAEASYRLLLQGTAASPFGTIDGRTDLRGLSVGLALRLDPPRRPLIRRALGGRPTVRDVDLSFAELDQWRIFDVDFENCRFDSAVLTSIRVFSASFTDCSFTSANLGGASLGSRSTSGGRRSRFDRCDFSGSDIRSASTTPGFFTHCDFTGTRWQHTRFLETVLEFCDFRSAVVDGSFFDGRRFHQNAPVGLGSNTLRGCDFSSTQLMDTTFSAIDFRHCIPPAGDSIHLIADYPRAVDDALTYLALCEGPDADMATMILGEEARSSRFLPAGAVGLLQLEHYPGAVDIVTRAFRLNDR</sequence>
<dbReference type="AlphaFoldDB" id="A0A7I9VEW5"/>
<proteinExistence type="predicted"/>
<keyword evidence="2" id="KW-1185">Reference proteome</keyword>
<dbReference type="SUPFAM" id="SSF141571">
    <property type="entry name" value="Pentapeptide repeat-like"/>
    <property type="match status" value="1"/>
</dbReference>
<comment type="caution">
    <text evidence="1">The sequence shown here is derived from an EMBL/GenBank/DDBJ whole genome shotgun (WGS) entry which is preliminary data.</text>
</comment>
<organism evidence="1 2">
    <name type="scientific">Gordonia spumicola</name>
    <dbReference type="NCBI Taxonomy" id="589161"/>
    <lineage>
        <taxon>Bacteria</taxon>
        <taxon>Bacillati</taxon>
        <taxon>Actinomycetota</taxon>
        <taxon>Actinomycetes</taxon>
        <taxon>Mycobacteriales</taxon>
        <taxon>Gordoniaceae</taxon>
        <taxon>Gordonia</taxon>
    </lineage>
</organism>
<dbReference type="InterPro" id="IPR051082">
    <property type="entry name" value="Pentapeptide-BTB/POZ_domain"/>
</dbReference>
<evidence type="ECO:0008006" key="3">
    <source>
        <dbReference type="Google" id="ProtNLM"/>
    </source>
</evidence>
<reference evidence="2" key="1">
    <citation type="submission" date="2019-06" db="EMBL/GenBank/DDBJ databases">
        <title>Gordonia isolated from sludge of a wastewater treatment plant.</title>
        <authorList>
            <person name="Tamura T."/>
            <person name="Aoyama K."/>
            <person name="Kang Y."/>
            <person name="Saito S."/>
            <person name="Akiyama N."/>
            <person name="Yazawa K."/>
            <person name="Gonoi T."/>
            <person name="Mikami Y."/>
        </authorList>
    </citation>
    <scope>NUCLEOTIDE SEQUENCE [LARGE SCALE GENOMIC DNA]</scope>
    <source>
        <strain evidence="2">NBRC 107696</strain>
    </source>
</reference>